<dbReference type="AlphaFoldDB" id="K9UQZ3"/>
<dbReference type="Proteomes" id="UP000010366">
    <property type="component" value="Chromosome"/>
</dbReference>
<keyword evidence="4" id="KW-1185">Reference proteome</keyword>
<gene>
    <name evidence="3" type="ORF">Cha6605_5816</name>
</gene>
<dbReference type="eggNOG" id="COG3755">
    <property type="taxonomic scope" value="Bacteria"/>
</dbReference>
<organism evidence="3 4">
    <name type="scientific">Chamaesiphon minutus (strain ATCC 27169 / PCC 6605)</name>
    <dbReference type="NCBI Taxonomy" id="1173020"/>
    <lineage>
        <taxon>Bacteria</taxon>
        <taxon>Bacillati</taxon>
        <taxon>Cyanobacteriota</taxon>
        <taxon>Cyanophyceae</taxon>
        <taxon>Gomontiellales</taxon>
        <taxon>Chamaesiphonaceae</taxon>
        <taxon>Chamaesiphon</taxon>
    </lineage>
</organism>
<keyword evidence="1" id="KW-1133">Transmembrane helix</keyword>
<evidence type="ECO:0000259" key="2">
    <source>
        <dbReference type="Pfam" id="PF07007"/>
    </source>
</evidence>
<feature type="transmembrane region" description="Helical" evidence="1">
    <location>
        <begin position="30"/>
        <end position="52"/>
    </location>
</feature>
<name>K9UQZ3_CHAP6</name>
<protein>
    <recommendedName>
        <fullName evidence="2">Lysozyme inhibitor LprI-like N-terminal domain-containing protein</fullName>
    </recommendedName>
</protein>
<evidence type="ECO:0000313" key="4">
    <source>
        <dbReference type="Proteomes" id="UP000010366"/>
    </source>
</evidence>
<dbReference type="KEGG" id="cmp:Cha6605_5816"/>
<dbReference type="Pfam" id="PF07007">
    <property type="entry name" value="LprI"/>
    <property type="match status" value="1"/>
</dbReference>
<keyword evidence="1" id="KW-0472">Membrane</keyword>
<dbReference type="OrthoDB" id="7340239at2"/>
<reference evidence="3 4" key="1">
    <citation type="submission" date="2012-05" db="EMBL/GenBank/DDBJ databases">
        <title>Finished chromosome of genome of Chamaesiphon sp. PCC 6605.</title>
        <authorList>
            <consortium name="US DOE Joint Genome Institute"/>
            <person name="Gugger M."/>
            <person name="Coursin T."/>
            <person name="Rippka R."/>
            <person name="Tandeau De Marsac N."/>
            <person name="Huntemann M."/>
            <person name="Wei C.-L."/>
            <person name="Han J."/>
            <person name="Detter J.C."/>
            <person name="Han C."/>
            <person name="Tapia R."/>
            <person name="Chen A."/>
            <person name="Kyrpides N."/>
            <person name="Mavromatis K."/>
            <person name="Markowitz V."/>
            <person name="Szeto E."/>
            <person name="Ivanova N."/>
            <person name="Pagani I."/>
            <person name="Pati A."/>
            <person name="Goodwin L."/>
            <person name="Nordberg H.P."/>
            <person name="Cantor M.N."/>
            <person name="Hua S.X."/>
            <person name="Woyke T."/>
            <person name="Kerfeld C.A."/>
        </authorList>
    </citation>
    <scope>NUCLEOTIDE SEQUENCE [LARGE SCALE GENOMIC DNA]</scope>
    <source>
        <strain evidence="4">ATCC 27169 / PCC 6605</strain>
    </source>
</reference>
<accession>K9UQZ3</accession>
<dbReference type="STRING" id="1173020.Cha6605_5816"/>
<evidence type="ECO:0000256" key="1">
    <source>
        <dbReference type="SAM" id="Phobius"/>
    </source>
</evidence>
<dbReference type="RefSeq" id="WP_015162744.1">
    <property type="nucleotide sequence ID" value="NC_019697.1"/>
</dbReference>
<evidence type="ECO:0000313" key="3">
    <source>
        <dbReference type="EMBL" id="AFY96669.1"/>
    </source>
</evidence>
<proteinExistence type="predicted"/>
<dbReference type="InterPro" id="IPR009739">
    <property type="entry name" value="LprI-like_N"/>
</dbReference>
<sequence>MRGQFGNSSEIIAIEREALIRSSFFNLVKLCVRFLSFGLAILAAIVAMKIGLNPTIVRAESLVPPSNCVDTGQLALNRCAIARSTNVDKLKSSIYRKLSRQISPRDRARLAITEKTWLQFRSAHCQEVIEPFGNGSMVPLLYHNCLSNVTLDRIADLQHLTAIDISSKLVEVESNNSSDRVYWHRYRLQQCRFEAVRFTKDTRRFTQCDRRLSATRLRQLQEMMSVR</sequence>
<dbReference type="HOGENOM" id="CLU_1218045_0_0_3"/>
<keyword evidence="1" id="KW-0812">Transmembrane</keyword>
<dbReference type="Gene3D" id="1.20.1270.180">
    <property type="match status" value="1"/>
</dbReference>
<feature type="domain" description="Lysozyme inhibitor LprI-like N-terminal" evidence="2">
    <location>
        <begin position="72"/>
        <end position="157"/>
    </location>
</feature>
<dbReference type="EMBL" id="CP003600">
    <property type="protein sequence ID" value="AFY96669.1"/>
    <property type="molecule type" value="Genomic_DNA"/>
</dbReference>